<dbReference type="InterPro" id="IPR001876">
    <property type="entry name" value="Znf_RanBP2"/>
</dbReference>
<keyword evidence="6" id="KW-1185">Reference proteome</keyword>
<keyword evidence="1" id="KW-0479">Metal-binding</keyword>
<evidence type="ECO:0000256" key="3">
    <source>
        <dbReference type="ARBA" id="ARBA00022833"/>
    </source>
</evidence>
<keyword evidence="2" id="KW-0863">Zinc-finger</keyword>
<evidence type="ECO:0000313" key="5">
    <source>
        <dbReference type="EMBL" id="QCZ92744.1"/>
    </source>
</evidence>
<dbReference type="AlphaFoldDB" id="A0A5B7YAW6"/>
<sequence>MEKLFGSDDQFLIQRLRSELEEAGIPYLMKNEYVAGAVGELPWQDIQQEVWLVDESWSHRASKVVESLSNNGKCFCENSDWQCDQCQELNEGAFAICWQCQAPKPEPCEHYLAAKAAGEKD</sequence>
<dbReference type="OrthoDB" id="9814654at2"/>
<dbReference type="EMBL" id="CP039852">
    <property type="protein sequence ID" value="QCZ92744.1"/>
    <property type="molecule type" value="Genomic_DNA"/>
</dbReference>
<gene>
    <name evidence="5" type="ORF">FBQ74_04295</name>
</gene>
<evidence type="ECO:0000256" key="1">
    <source>
        <dbReference type="ARBA" id="ARBA00022723"/>
    </source>
</evidence>
<evidence type="ECO:0000313" key="6">
    <source>
        <dbReference type="Proteomes" id="UP000304912"/>
    </source>
</evidence>
<name>A0A5B7YAW6_9ALTE</name>
<proteinExistence type="predicted"/>
<keyword evidence="3" id="KW-0862">Zinc</keyword>
<evidence type="ECO:0000259" key="4">
    <source>
        <dbReference type="PROSITE" id="PS50199"/>
    </source>
</evidence>
<dbReference type="Proteomes" id="UP000304912">
    <property type="component" value="Chromosome"/>
</dbReference>
<dbReference type="PROSITE" id="PS01358">
    <property type="entry name" value="ZF_RANBP2_1"/>
    <property type="match status" value="1"/>
</dbReference>
<dbReference type="RefSeq" id="WP_139755493.1">
    <property type="nucleotide sequence ID" value="NZ_CP039852.1"/>
</dbReference>
<dbReference type="PROSITE" id="PS50199">
    <property type="entry name" value="ZF_RANBP2_2"/>
    <property type="match status" value="1"/>
</dbReference>
<dbReference type="Pfam" id="PF09413">
    <property type="entry name" value="DUF2007"/>
    <property type="match status" value="1"/>
</dbReference>
<evidence type="ECO:0000256" key="2">
    <source>
        <dbReference type="ARBA" id="ARBA00022771"/>
    </source>
</evidence>
<dbReference type="Gene3D" id="3.30.70.790">
    <property type="entry name" value="UreE, C-terminal domain"/>
    <property type="match status" value="1"/>
</dbReference>
<protein>
    <submittedName>
        <fullName evidence="5">DUF2007 domain-containing protein</fullName>
    </submittedName>
</protein>
<feature type="domain" description="RanBP2-type" evidence="4">
    <location>
        <begin position="77"/>
        <end position="106"/>
    </location>
</feature>
<dbReference type="InterPro" id="IPR018551">
    <property type="entry name" value="DUF2007"/>
</dbReference>
<reference evidence="5 6" key="1">
    <citation type="submission" date="2019-04" db="EMBL/GenBank/DDBJ databases">
        <title>Salinimonas iocasae sp. nov., a halophilic bacterium isolated from the outer tube casing of tubeworms in Okinawa Trough.</title>
        <authorList>
            <person name="Zhang H."/>
            <person name="Wang H."/>
            <person name="Li C."/>
        </authorList>
    </citation>
    <scope>NUCLEOTIDE SEQUENCE [LARGE SCALE GENOMIC DNA]</scope>
    <source>
        <strain evidence="5 6">KX18D6</strain>
    </source>
</reference>
<dbReference type="GO" id="GO:0008270">
    <property type="term" value="F:zinc ion binding"/>
    <property type="evidence" value="ECO:0007669"/>
    <property type="project" value="UniProtKB-KW"/>
</dbReference>
<dbReference type="KEGG" id="salk:FBQ74_04295"/>
<organism evidence="5 6">
    <name type="scientific">Salinimonas iocasae</name>
    <dbReference type="NCBI Taxonomy" id="2572577"/>
    <lineage>
        <taxon>Bacteria</taxon>
        <taxon>Pseudomonadati</taxon>
        <taxon>Pseudomonadota</taxon>
        <taxon>Gammaproteobacteria</taxon>
        <taxon>Alteromonadales</taxon>
        <taxon>Alteromonadaceae</taxon>
        <taxon>Alteromonas/Salinimonas group</taxon>
        <taxon>Salinimonas</taxon>
    </lineage>
</organism>
<accession>A0A5B7YAW6</accession>